<protein>
    <submittedName>
        <fullName evidence="2">Uncharacterized protein LOC124293523 isoform X1</fullName>
    </submittedName>
</protein>
<sequence>MGDLLKKCQISAIEHAQWAIDPVFNGLETLLGTMKGTGHGCNDSQSLIDRCRVNASSGWVTLSESWFNTLRLLAVYTSTKDRQSTMNMSQIQMNEPLTNSRMSDAVRIIFDKMSTALNNINSGNYLSPNYSIENYTDAVNETVNQLIGALDITFSPLPKNTTEAPWTSQPARTEIIGCVRKSIEIIFKAMQLAQCRDCKGFQAKIEEMEKQSASNYTAAVTKAHEFIANFDMKDVRVDAIMKQCLKKSLERSQDSCKNIFYAIRILAGQISSSSRISSSRSVILLNNLQLECNTNVKYRISFTYQAIQLRVVVSLIRKSKISDGFSLIEMQRQKAHAAVDKGFDVFFNEIRKNACSANYSGTDMIDSAANVTYTFFRVLTECAYYTMKTVIPETSSSVATVQGSTYAALNSMVGSLFTILRTIQQNELSGILQEMDIMKDTAVCLSHAVIDSWYVPLMKIAHQQNNTEMRYELNNTIFTLRNICSNVIETMVNDMKYYFQSTNNSISIEYQGTTLKQLFKPVTNSFFDDILLAFTADVMCNAKTTAHSC</sequence>
<evidence type="ECO:0000313" key="1">
    <source>
        <dbReference type="Proteomes" id="UP000829291"/>
    </source>
</evidence>
<keyword evidence="1" id="KW-1185">Reference proteome</keyword>
<gene>
    <name evidence="2" type="primary">LOC124293523</name>
</gene>
<proteinExistence type="predicted"/>
<reference evidence="2" key="1">
    <citation type="submission" date="2025-08" db="UniProtKB">
        <authorList>
            <consortium name="RefSeq"/>
        </authorList>
    </citation>
    <scope>IDENTIFICATION</scope>
    <source>
        <tissue evidence="2">Thorax and Abdomen</tissue>
    </source>
</reference>
<dbReference type="GeneID" id="124293523"/>
<organism evidence="1 2">
    <name type="scientific">Neodiprion lecontei</name>
    <name type="common">Redheaded pine sawfly</name>
    <dbReference type="NCBI Taxonomy" id="441921"/>
    <lineage>
        <taxon>Eukaryota</taxon>
        <taxon>Metazoa</taxon>
        <taxon>Ecdysozoa</taxon>
        <taxon>Arthropoda</taxon>
        <taxon>Hexapoda</taxon>
        <taxon>Insecta</taxon>
        <taxon>Pterygota</taxon>
        <taxon>Neoptera</taxon>
        <taxon>Endopterygota</taxon>
        <taxon>Hymenoptera</taxon>
        <taxon>Tenthredinoidea</taxon>
        <taxon>Diprionidae</taxon>
        <taxon>Diprioninae</taxon>
        <taxon>Neodiprion</taxon>
    </lineage>
</organism>
<dbReference type="Proteomes" id="UP000829291">
    <property type="component" value="Chromosome 3"/>
</dbReference>
<evidence type="ECO:0000313" key="2">
    <source>
        <dbReference type="RefSeq" id="XP_046590584.1"/>
    </source>
</evidence>
<accession>A0ABM3FRD3</accession>
<name>A0ABM3FRD3_NEOLC</name>
<dbReference type="RefSeq" id="XP_046590584.1">
    <property type="nucleotide sequence ID" value="XM_046734628.1"/>
</dbReference>